<dbReference type="Proteomes" id="UP000054516">
    <property type="component" value="Unassembled WGS sequence"/>
</dbReference>
<organism evidence="3">
    <name type="scientific">Rosellinia necatrix</name>
    <name type="common">White root-rot fungus</name>
    <dbReference type="NCBI Taxonomy" id="77044"/>
    <lineage>
        <taxon>Eukaryota</taxon>
        <taxon>Fungi</taxon>
        <taxon>Dikarya</taxon>
        <taxon>Ascomycota</taxon>
        <taxon>Pezizomycotina</taxon>
        <taxon>Sordariomycetes</taxon>
        <taxon>Xylariomycetidae</taxon>
        <taxon>Xylariales</taxon>
        <taxon>Xylariaceae</taxon>
        <taxon>Rosellinia</taxon>
    </lineage>
</organism>
<name>A0A1W2TP19_ROSNE</name>
<accession>A0A1W2TP19</accession>
<keyword evidence="4" id="KW-1185">Reference proteome</keyword>
<dbReference type="PANTHER" id="PTHR33112:SF12">
    <property type="entry name" value="HETEROKARYON INCOMPATIBILITY DOMAIN-CONTAINING PROTEIN"/>
    <property type="match status" value="1"/>
</dbReference>
<feature type="domain" description="Heterokaryon incompatibility" evidence="2">
    <location>
        <begin position="153"/>
        <end position="316"/>
    </location>
</feature>
<dbReference type="OrthoDB" id="2958217at2759"/>
<proteinExistence type="predicted"/>
<evidence type="ECO:0000256" key="1">
    <source>
        <dbReference type="SAM" id="MobiDB-lite"/>
    </source>
</evidence>
<gene>
    <name evidence="3" type="ORF">SAMD00023353_0204050</name>
</gene>
<feature type="compositionally biased region" description="Basic and acidic residues" evidence="1">
    <location>
        <begin position="575"/>
        <end position="590"/>
    </location>
</feature>
<evidence type="ECO:0000259" key="2">
    <source>
        <dbReference type="Pfam" id="PF06985"/>
    </source>
</evidence>
<feature type="compositionally biased region" description="Low complexity" evidence="1">
    <location>
        <begin position="612"/>
        <end position="626"/>
    </location>
</feature>
<protein>
    <submittedName>
        <fullName evidence="3">Putative heterokaryon incompatibility protein</fullName>
    </submittedName>
</protein>
<reference evidence="3" key="1">
    <citation type="submission" date="2016-03" db="EMBL/GenBank/DDBJ databases">
        <title>Draft genome sequence of Rosellinia necatrix.</title>
        <authorList>
            <person name="Kanematsu S."/>
        </authorList>
    </citation>
    <scope>NUCLEOTIDE SEQUENCE [LARGE SCALE GENOMIC DNA]</scope>
    <source>
        <strain evidence="3">W97</strain>
    </source>
</reference>
<evidence type="ECO:0000313" key="3">
    <source>
        <dbReference type="EMBL" id="GAP90139.1"/>
    </source>
</evidence>
<dbReference type="InterPro" id="IPR010730">
    <property type="entry name" value="HET"/>
</dbReference>
<evidence type="ECO:0000313" key="4">
    <source>
        <dbReference type="Proteomes" id="UP000054516"/>
    </source>
</evidence>
<dbReference type="Pfam" id="PF06985">
    <property type="entry name" value="HET"/>
    <property type="match status" value="1"/>
</dbReference>
<feature type="region of interest" description="Disordered" evidence="1">
    <location>
        <begin position="531"/>
        <end position="636"/>
    </location>
</feature>
<dbReference type="EMBL" id="DF977447">
    <property type="protein sequence ID" value="GAP90139.1"/>
    <property type="molecule type" value="Genomic_DNA"/>
</dbReference>
<sequence length="864" mass="98323">MERYSPGKTEERTSCSLSWEVDDRIAGSNAGTNPVKSTRRVHLSWTETTTNVQEVYLVFVAPPDSRRLNSDAMSKWERGTHFLDREITDRENQALITSWLNLCLTEHRDACWECHGTEADFKALVEETYFGVVDVVDMQLQGLPIKDGKPVPFIALSYVWGSRILDGVDYVTTRANVATYIRHGGLKMVRDRLPPTIQDAILLVRRLGHRYLWIDALCIVQDSNSSWQLNARAMHMVYGNALFTICAGDGNASTVFFAAGTGLQAHRIFSADQHNRERDLRPISAECAPGVRLMVTRPLEAVVNDSEWNTHAWTFQARVLSRRCLIFAEGRVYFQCRTMGISQDVYTDGVSSGWSLGRIDSPLRTLEELQQRPLWFYMKYISMYTGRKLAKPGDVLAAFEGISWLLERCMKAPLLFGLPTSHFDLALLWSPVKAINMRRPKNTSLGKRTCTKNEQGNCMCNVEHDSFLGKQFPTWSWSGWMDGRIEYPLSTLDGCLVDVREWLKRRTWIQWYIRNEKGHLRPLWRMLPHQEGQDPFSEPRQRPEEDGWSGYGGRVQKSRTAEREAMHVRGAADQPIRDDNQGRDRRDRGNRVTLGPGAYYNQGITRHRVVYSRSPSRSAGVSSSDSSESEKDHKRVGNEGYVLYRLQYISRPTEPPPMPASSGGPAYDDNYGRVIDGGIPRADDDMFQLTLPDNPFGVIRDTSLGPTDSDEHYMPVLQFWTWSTTLHVSVRDVSAPTNEGDLSKSGFQKPTVTRQADTGLCQCDIADKAGDWCGCIILADDWIRPRDGGSFQFIAISEAKAFTEEECPVWTYYIPKERSELEWDLYYVLLIERSQERGLWERVGLGKVFKTAFAGKSWSEIELG</sequence>
<dbReference type="PANTHER" id="PTHR33112">
    <property type="entry name" value="DOMAIN PROTEIN, PUTATIVE-RELATED"/>
    <property type="match status" value="1"/>
</dbReference>
<dbReference type="AlphaFoldDB" id="A0A1W2TP19"/>
<dbReference type="OMA" id="ILQFFTW"/>